<sequence>MIDVLGVAIRFVQVLESAVLSYQMSRRRCLVSDVGSALVIAFRCCVAYQLRSARRQLEGQRG</sequence>
<evidence type="ECO:0000313" key="2">
    <source>
        <dbReference type="Proteomes" id="UP000250235"/>
    </source>
</evidence>
<gene>
    <name evidence="1" type="ORF">F511_40265</name>
</gene>
<accession>A0A2Z7C328</accession>
<proteinExistence type="predicted"/>
<evidence type="ECO:0000313" key="1">
    <source>
        <dbReference type="EMBL" id="KZV41325.1"/>
    </source>
</evidence>
<dbReference type="EMBL" id="KQ999519">
    <property type="protein sequence ID" value="KZV41325.1"/>
    <property type="molecule type" value="Genomic_DNA"/>
</dbReference>
<dbReference type="Proteomes" id="UP000250235">
    <property type="component" value="Unassembled WGS sequence"/>
</dbReference>
<reference evidence="1 2" key="1">
    <citation type="journal article" date="2015" name="Proc. Natl. Acad. Sci. U.S.A.">
        <title>The resurrection genome of Boea hygrometrica: A blueprint for survival of dehydration.</title>
        <authorList>
            <person name="Xiao L."/>
            <person name="Yang G."/>
            <person name="Zhang L."/>
            <person name="Yang X."/>
            <person name="Zhao S."/>
            <person name="Ji Z."/>
            <person name="Zhou Q."/>
            <person name="Hu M."/>
            <person name="Wang Y."/>
            <person name="Chen M."/>
            <person name="Xu Y."/>
            <person name="Jin H."/>
            <person name="Xiao X."/>
            <person name="Hu G."/>
            <person name="Bao F."/>
            <person name="Hu Y."/>
            <person name="Wan P."/>
            <person name="Li L."/>
            <person name="Deng X."/>
            <person name="Kuang T."/>
            <person name="Xiang C."/>
            <person name="Zhu J.K."/>
            <person name="Oliver M.J."/>
            <person name="He Y."/>
        </authorList>
    </citation>
    <scope>NUCLEOTIDE SEQUENCE [LARGE SCALE GENOMIC DNA]</scope>
    <source>
        <strain evidence="2">cv. XS01</strain>
    </source>
</reference>
<name>A0A2Z7C328_9LAMI</name>
<keyword evidence="2" id="KW-1185">Reference proteome</keyword>
<organism evidence="1 2">
    <name type="scientific">Dorcoceras hygrometricum</name>
    <dbReference type="NCBI Taxonomy" id="472368"/>
    <lineage>
        <taxon>Eukaryota</taxon>
        <taxon>Viridiplantae</taxon>
        <taxon>Streptophyta</taxon>
        <taxon>Embryophyta</taxon>
        <taxon>Tracheophyta</taxon>
        <taxon>Spermatophyta</taxon>
        <taxon>Magnoliopsida</taxon>
        <taxon>eudicotyledons</taxon>
        <taxon>Gunneridae</taxon>
        <taxon>Pentapetalae</taxon>
        <taxon>asterids</taxon>
        <taxon>lamiids</taxon>
        <taxon>Lamiales</taxon>
        <taxon>Gesneriaceae</taxon>
        <taxon>Didymocarpoideae</taxon>
        <taxon>Trichosporeae</taxon>
        <taxon>Loxocarpinae</taxon>
        <taxon>Dorcoceras</taxon>
    </lineage>
</organism>
<protein>
    <submittedName>
        <fullName evidence="1">DNA dependent RNA polymerase D largest subunit</fullName>
    </submittedName>
</protein>
<dbReference type="AlphaFoldDB" id="A0A2Z7C328"/>